<dbReference type="RefSeq" id="WP_242939434.1">
    <property type="nucleotide sequence ID" value="NZ_FOQA01000015.1"/>
</dbReference>
<organism evidence="3 4">
    <name type="scientific">Tindallia magadiensis</name>
    <dbReference type="NCBI Taxonomy" id="69895"/>
    <lineage>
        <taxon>Bacteria</taxon>
        <taxon>Bacillati</taxon>
        <taxon>Bacillota</taxon>
        <taxon>Clostridia</taxon>
        <taxon>Peptostreptococcales</taxon>
        <taxon>Tindalliaceae</taxon>
        <taxon>Tindallia</taxon>
    </lineage>
</organism>
<dbReference type="Pfam" id="PF13200">
    <property type="entry name" value="DUF4015"/>
    <property type="match status" value="1"/>
</dbReference>
<evidence type="ECO:0000259" key="2">
    <source>
        <dbReference type="Pfam" id="PF13200"/>
    </source>
</evidence>
<accession>A0A1I3HRQ5</accession>
<keyword evidence="1" id="KW-0732">Signal</keyword>
<sequence>MNCIHHTRNKINVLLLSLTFMITAPLITACDTASDLIATQDSGLAAERMRDINYEEIRLHGEDYLTQSNYSWEPFKEYREARGIYVTGNSLGLGWRFEQFVEETNQSVINAWVIDVKDDHGTFTYKSNIDLVNEFGQDRQVKVRDFRNAMNILEENDIYPIARIVAFKDVIAATSNPDWAIQTHEGDVWRDNKNDAWLNPYDRRTWDYLVDIAKEAATKGFKEIQYDYVRFPTDGPRGQIDYGEIAENETKAEAIAAFLEYAREELRPYGVYVSADIFGLVPAVEDDMRLGQHLETLTTATDILCPMVYPSHYAMGTFGVRLPDLEPYTIVYETMIKAVERIEALEMDQPKATLRPWLQDFTAVYLGAGNYQRYEEQQIIEQIEATYDAGAREWLLWNASNNYTWDALRSHPENAPYF</sequence>
<proteinExistence type="predicted"/>
<dbReference type="SUPFAM" id="SSF51445">
    <property type="entry name" value="(Trans)glycosidases"/>
    <property type="match status" value="1"/>
</dbReference>
<dbReference type="STRING" id="69895.SAMN05192551_11523"/>
<dbReference type="Proteomes" id="UP000199287">
    <property type="component" value="Unassembled WGS sequence"/>
</dbReference>
<feature type="signal peptide" evidence="1">
    <location>
        <begin position="1"/>
        <end position="29"/>
    </location>
</feature>
<dbReference type="EMBL" id="FOQA01000015">
    <property type="protein sequence ID" value="SFI38279.1"/>
    <property type="molecule type" value="Genomic_DNA"/>
</dbReference>
<evidence type="ECO:0000256" key="1">
    <source>
        <dbReference type="SAM" id="SignalP"/>
    </source>
</evidence>
<dbReference type="InterPro" id="IPR017853">
    <property type="entry name" value="GH"/>
</dbReference>
<reference evidence="4" key="1">
    <citation type="submission" date="2016-10" db="EMBL/GenBank/DDBJ databases">
        <authorList>
            <person name="Varghese N."/>
            <person name="Submissions S."/>
        </authorList>
    </citation>
    <scope>NUCLEOTIDE SEQUENCE [LARGE SCALE GENOMIC DNA]</scope>
    <source>
        <strain evidence="4">Z-7934</strain>
    </source>
</reference>
<dbReference type="InterPro" id="IPR025275">
    <property type="entry name" value="DUF4015"/>
</dbReference>
<feature type="chain" id="PRO_5011778981" description="DUF4015 domain-containing protein" evidence="1">
    <location>
        <begin position="30"/>
        <end position="418"/>
    </location>
</feature>
<keyword evidence="4" id="KW-1185">Reference proteome</keyword>
<evidence type="ECO:0000313" key="4">
    <source>
        <dbReference type="Proteomes" id="UP000199287"/>
    </source>
</evidence>
<evidence type="ECO:0000313" key="3">
    <source>
        <dbReference type="EMBL" id="SFI38279.1"/>
    </source>
</evidence>
<dbReference type="Gene3D" id="3.20.20.80">
    <property type="entry name" value="Glycosidases"/>
    <property type="match status" value="1"/>
</dbReference>
<name>A0A1I3HRQ5_9FIRM</name>
<gene>
    <name evidence="3" type="ORF">SAMN05192551_11523</name>
</gene>
<feature type="domain" description="DUF4015" evidence="2">
    <location>
        <begin position="83"/>
        <end position="403"/>
    </location>
</feature>
<dbReference type="AlphaFoldDB" id="A0A1I3HRQ5"/>
<protein>
    <recommendedName>
        <fullName evidence="2">DUF4015 domain-containing protein</fullName>
    </recommendedName>
</protein>